<organism evidence="5">
    <name type="scientific">Selaginella moellendorffii</name>
    <name type="common">Spikemoss</name>
    <dbReference type="NCBI Taxonomy" id="88036"/>
    <lineage>
        <taxon>Eukaryota</taxon>
        <taxon>Viridiplantae</taxon>
        <taxon>Streptophyta</taxon>
        <taxon>Embryophyta</taxon>
        <taxon>Tracheophyta</taxon>
        <taxon>Lycopodiopsida</taxon>
        <taxon>Selaginellales</taxon>
        <taxon>Selaginellaceae</taxon>
        <taxon>Selaginella</taxon>
    </lineage>
</organism>
<keyword evidence="5" id="KW-1185">Reference proteome</keyword>
<proteinExistence type="inferred from homology"/>
<dbReference type="GO" id="GO:0005829">
    <property type="term" value="C:cytosol"/>
    <property type="evidence" value="ECO:0000318"/>
    <property type="project" value="GO_Central"/>
</dbReference>
<dbReference type="AlphaFoldDB" id="D8QMZ4"/>
<evidence type="ECO:0000313" key="4">
    <source>
        <dbReference type="EMBL" id="EFJ38017.1"/>
    </source>
</evidence>
<dbReference type="KEGG" id="smo:SELMODRAFT_437552"/>
<evidence type="ECO:0000256" key="3">
    <source>
        <dbReference type="ARBA" id="ARBA00023034"/>
    </source>
</evidence>
<gene>
    <name evidence="4" type="primary">RGP4-1</name>
    <name evidence="4" type="ORF">SELMODRAFT_437552</name>
</gene>
<dbReference type="EMBL" id="GL377565">
    <property type="protein sequence ID" value="EFJ38017.1"/>
    <property type="molecule type" value="Genomic_DNA"/>
</dbReference>
<evidence type="ECO:0000313" key="5">
    <source>
        <dbReference type="Proteomes" id="UP000001514"/>
    </source>
</evidence>
<sequence length="324" mass="35131">MDAIQPPPLASSAAADSGAKDLDIVILVSKGLGSSLASWRSILKPYHLLIVIDEEEEEIQQHLHGLDFALYSTADANCELERCNLLGAKDRSALAAARAFALLASTRRYLAFLDLSSAAPATDPATGDAIDPFQQHLANLRSPSTPFFFNTLYDPFRPGADFVRGYPFSLRTGVPTAISHGLWLDPAKKPADLVLTVPRDVFFAMRSINVAFDRELVGGAMFLGSGDLWAGLCAKRICDHLRVGVKSGIPYVASRGQEKEEETTELADPEIIDFVRGIELPDAAVSAVDCYEEIVKKIKAEKPKFAGEISVAGLEAWIAAWKKT</sequence>
<dbReference type="Gramene" id="EFJ38017">
    <property type="protein sequence ID" value="EFJ38017"/>
    <property type="gene ID" value="SELMODRAFT_437552"/>
</dbReference>
<comment type="subcellular location">
    <subcellularLocation>
        <location evidence="1">Golgi apparatus</location>
    </subcellularLocation>
</comment>
<evidence type="ECO:0000256" key="1">
    <source>
        <dbReference type="ARBA" id="ARBA00004555"/>
    </source>
</evidence>
<dbReference type="InterPro" id="IPR037595">
    <property type="entry name" value="RGP_fam"/>
</dbReference>
<comment type="similarity">
    <text evidence="2">Belongs to the RGP family.</text>
</comment>
<dbReference type="InParanoid" id="D8QMZ4"/>
<dbReference type="Pfam" id="PF03214">
    <property type="entry name" value="RGP"/>
    <property type="match status" value="1"/>
</dbReference>
<keyword evidence="3" id="KW-0333">Golgi apparatus</keyword>
<evidence type="ECO:0000256" key="2">
    <source>
        <dbReference type="ARBA" id="ARBA00008986"/>
    </source>
</evidence>
<dbReference type="GeneID" id="9632279"/>
<dbReference type="GO" id="GO:0052691">
    <property type="term" value="F:UDP-arabinopyranose mutase activity"/>
    <property type="evidence" value="ECO:0000318"/>
    <property type="project" value="GO_Central"/>
</dbReference>
<dbReference type="PANTHER" id="PTHR31682:SF44">
    <property type="entry name" value="UDP-ARABINOPYRANOSE MUTASE 3"/>
    <property type="match status" value="1"/>
</dbReference>
<dbReference type="STRING" id="88036.D8QMZ4"/>
<protein>
    <submittedName>
        <fullName evidence="4">UDP-arabinopyranose mutase-like protein</fullName>
    </submittedName>
</protein>
<dbReference type="Proteomes" id="UP000001514">
    <property type="component" value="Unassembled WGS sequence"/>
</dbReference>
<dbReference type="HOGENOM" id="CLU_061976_0_0_1"/>
<dbReference type="PANTHER" id="PTHR31682">
    <property type="entry name" value="UDP-ARABINOSE MUTASE"/>
    <property type="match status" value="1"/>
</dbReference>
<name>D8QMZ4_SELML</name>
<dbReference type="GO" id="GO:0033356">
    <property type="term" value="P:UDP-L-arabinose metabolic process"/>
    <property type="evidence" value="ECO:0000318"/>
    <property type="project" value="GO_Central"/>
</dbReference>
<dbReference type="eggNOG" id="ENOG502QSDP">
    <property type="taxonomic scope" value="Eukaryota"/>
</dbReference>
<reference evidence="4 5" key="1">
    <citation type="journal article" date="2011" name="Science">
        <title>The Selaginella genome identifies genetic changes associated with the evolution of vascular plants.</title>
        <authorList>
            <person name="Banks J.A."/>
            <person name="Nishiyama T."/>
            <person name="Hasebe M."/>
            <person name="Bowman J.L."/>
            <person name="Gribskov M."/>
            <person name="dePamphilis C."/>
            <person name="Albert V.A."/>
            <person name="Aono N."/>
            <person name="Aoyama T."/>
            <person name="Ambrose B.A."/>
            <person name="Ashton N.W."/>
            <person name="Axtell M.J."/>
            <person name="Barker E."/>
            <person name="Barker M.S."/>
            <person name="Bennetzen J.L."/>
            <person name="Bonawitz N.D."/>
            <person name="Chapple C."/>
            <person name="Cheng C."/>
            <person name="Correa L.G."/>
            <person name="Dacre M."/>
            <person name="DeBarry J."/>
            <person name="Dreyer I."/>
            <person name="Elias M."/>
            <person name="Engstrom E.M."/>
            <person name="Estelle M."/>
            <person name="Feng L."/>
            <person name="Finet C."/>
            <person name="Floyd S.K."/>
            <person name="Frommer W.B."/>
            <person name="Fujita T."/>
            <person name="Gramzow L."/>
            <person name="Gutensohn M."/>
            <person name="Harholt J."/>
            <person name="Hattori M."/>
            <person name="Heyl A."/>
            <person name="Hirai T."/>
            <person name="Hiwatashi Y."/>
            <person name="Ishikawa M."/>
            <person name="Iwata M."/>
            <person name="Karol K.G."/>
            <person name="Koehler B."/>
            <person name="Kolukisaoglu U."/>
            <person name="Kubo M."/>
            <person name="Kurata T."/>
            <person name="Lalonde S."/>
            <person name="Li K."/>
            <person name="Li Y."/>
            <person name="Litt A."/>
            <person name="Lyons E."/>
            <person name="Manning G."/>
            <person name="Maruyama T."/>
            <person name="Michael T.P."/>
            <person name="Mikami K."/>
            <person name="Miyazaki S."/>
            <person name="Morinaga S."/>
            <person name="Murata T."/>
            <person name="Mueller-Roeber B."/>
            <person name="Nelson D.R."/>
            <person name="Obara M."/>
            <person name="Oguri Y."/>
            <person name="Olmstead R.G."/>
            <person name="Onodera N."/>
            <person name="Petersen B.L."/>
            <person name="Pils B."/>
            <person name="Prigge M."/>
            <person name="Rensing S.A."/>
            <person name="Riano-Pachon D.M."/>
            <person name="Roberts A.W."/>
            <person name="Sato Y."/>
            <person name="Scheller H.V."/>
            <person name="Schulz B."/>
            <person name="Schulz C."/>
            <person name="Shakirov E.V."/>
            <person name="Shibagaki N."/>
            <person name="Shinohara N."/>
            <person name="Shippen D.E."/>
            <person name="Soerensen I."/>
            <person name="Sotooka R."/>
            <person name="Sugimoto N."/>
            <person name="Sugita M."/>
            <person name="Sumikawa N."/>
            <person name="Tanurdzic M."/>
            <person name="Theissen G."/>
            <person name="Ulvskov P."/>
            <person name="Wakazuki S."/>
            <person name="Weng J.K."/>
            <person name="Willats W.W."/>
            <person name="Wipf D."/>
            <person name="Wolf P.G."/>
            <person name="Yang L."/>
            <person name="Zimmer A.D."/>
            <person name="Zhu Q."/>
            <person name="Mitros T."/>
            <person name="Hellsten U."/>
            <person name="Loque D."/>
            <person name="Otillar R."/>
            <person name="Salamov A."/>
            <person name="Schmutz J."/>
            <person name="Shapiro H."/>
            <person name="Lindquist E."/>
            <person name="Lucas S."/>
            <person name="Rokhsar D."/>
            <person name="Grigoriev I.V."/>
        </authorList>
    </citation>
    <scope>NUCLEOTIDE SEQUENCE [LARGE SCALE GENOMIC DNA]</scope>
</reference>
<dbReference type="GO" id="GO:0005794">
    <property type="term" value="C:Golgi apparatus"/>
    <property type="evidence" value="ECO:0000318"/>
    <property type="project" value="GO_Central"/>
</dbReference>
<accession>D8QMZ4</accession>